<dbReference type="RefSeq" id="WP_190186723.1">
    <property type="nucleotide sequence ID" value="NZ_BMVP01000013.1"/>
</dbReference>
<feature type="region of interest" description="Disordered" evidence="1">
    <location>
        <begin position="44"/>
        <end position="67"/>
    </location>
</feature>
<evidence type="ECO:0000256" key="1">
    <source>
        <dbReference type="SAM" id="MobiDB-lite"/>
    </source>
</evidence>
<gene>
    <name evidence="2" type="ORF">GCM10010347_52810</name>
</gene>
<dbReference type="EMBL" id="BMVP01000013">
    <property type="protein sequence ID" value="GHB75779.1"/>
    <property type="molecule type" value="Genomic_DNA"/>
</dbReference>
<evidence type="ECO:0000313" key="2">
    <source>
        <dbReference type="EMBL" id="GHB75779.1"/>
    </source>
</evidence>
<accession>A0ABQ3EZ54</accession>
<reference evidence="3" key="1">
    <citation type="journal article" date="2019" name="Int. J. Syst. Evol. Microbiol.">
        <title>The Global Catalogue of Microorganisms (GCM) 10K type strain sequencing project: providing services to taxonomists for standard genome sequencing and annotation.</title>
        <authorList>
            <consortium name="The Broad Institute Genomics Platform"/>
            <consortium name="The Broad Institute Genome Sequencing Center for Infectious Disease"/>
            <person name="Wu L."/>
            <person name="Ma J."/>
        </authorList>
    </citation>
    <scope>NUCLEOTIDE SEQUENCE [LARGE SCALE GENOMIC DNA]</scope>
    <source>
        <strain evidence="3">JCM 4738</strain>
    </source>
</reference>
<protein>
    <submittedName>
        <fullName evidence="2">Uncharacterized protein</fullName>
    </submittedName>
</protein>
<sequence length="67" mass="7611">MGAHSTAAASVAHDPELIRLIEQYVARRRRERLRQAVERSLAERLLGEAQPQRRPGPHPPVHQLSSR</sequence>
<evidence type="ECO:0000313" key="3">
    <source>
        <dbReference type="Proteomes" id="UP000642673"/>
    </source>
</evidence>
<comment type="caution">
    <text evidence="2">The sequence shown here is derived from an EMBL/GenBank/DDBJ whole genome shotgun (WGS) entry which is preliminary data.</text>
</comment>
<organism evidence="2 3">
    <name type="scientific">Streptomyces cirratus</name>
    <dbReference type="NCBI Taxonomy" id="68187"/>
    <lineage>
        <taxon>Bacteria</taxon>
        <taxon>Bacillati</taxon>
        <taxon>Actinomycetota</taxon>
        <taxon>Actinomycetes</taxon>
        <taxon>Kitasatosporales</taxon>
        <taxon>Streptomycetaceae</taxon>
        <taxon>Streptomyces</taxon>
    </lineage>
</organism>
<name>A0ABQ3EZ54_9ACTN</name>
<proteinExistence type="predicted"/>
<keyword evidence="3" id="KW-1185">Reference proteome</keyword>
<dbReference type="Proteomes" id="UP000642673">
    <property type="component" value="Unassembled WGS sequence"/>
</dbReference>